<dbReference type="Gene3D" id="2.30.60.10">
    <property type="entry name" value="Cyanovirin-N"/>
    <property type="match status" value="1"/>
</dbReference>
<dbReference type="EMBL" id="MU864355">
    <property type="protein sequence ID" value="KAK4192233.1"/>
    <property type="molecule type" value="Genomic_DNA"/>
</dbReference>
<feature type="signal peptide" evidence="1">
    <location>
        <begin position="1"/>
        <end position="19"/>
    </location>
</feature>
<protein>
    <recommendedName>
        <fullName evidence="2">Cyanovirin-N domain-containing protein</fullName>
    </recommendedName>
</protein>
<evidence type="ECO:0000313" key="3">
    <source>
        <dbReference type="EMBL" id="KAK4192233.1"/>
    </source>
</evidence>
<name>A0AAN7AM57_9PEZI</name>
<gene>
    <name evidence="3" type="ORF">QBC35DRAFT_552691</name>
</gene>
<sequence length="158" mass="17282">MLINTVLLFLLGSLASVQGLAIQTRDHPAGGYRAYCRSSGLQHYRGIKGAWLGASCSDTPTAGAWPCHDVAIDLNKCIENSNGVLGWHKDGRFSDSCLCETWWTDWYTTLHCKCVDFGTLQGINTTLYLDEGIYYNTTARTIGCGDYLGVVGSPLHPE</sequence>
<dbReference type="InterPro" id="IPR011058">
    <property type="entry name" value="Cyanovirin-N"/>
</dbReference>
<reference evidence="3" key="2">
    <citation type="submission" date="2023-05" db="EMBL/GenBank/DDBJ databases">
        <authorList>
            <consortium name="Lawrence Berkeley National Laboratory"/>
            <person name="Steindorff A."/>
            <person name="Hensen N."/>
            <person name="Bonometti L."/>
            <person name="Westerberg I."/>
            <person name="Brannstrom I.O."/>
            <person name="Guillou S."/>
            <person name="Cros-Aarteil S."/>
            <person name="Calhoun S."/>
            <person name="Haridas S."/>
            <person name="Kuo A."/>
            <person name="Mondo S."/>
            <person name="Pangilinan J."/>
            <person name="Riley R."/>
            <person name="Labutti K."/>
            <person name="Andreopoulos B."/>
            <person name="Lipzen A."/>
            <person name="Chen C."/>
            <person name="Yanf M."/>
            <person name="Daum C."/>
            <person name="Ng V."/>
            <person name="Clum A."/>
            <person name="Ohm R."/>
            <person name="Martin F."/>
            <person name="Silar P."/>
            <person name="Natvig D."/>
            <person name="Lalanne C."/>
            <person name="Gautier V."/>
            <person name="Ament-Velasquez S.L."/>
            <person name="Kruys A."/>
            <person name="Hutchinson M.I."/>
            <person name="Powell A.J."/>
            <person name="Barry K."/>
            <person name="Miller A.N."/>
            <person name="Grigoriev I.V."/>
            <person name="Debuchy R."/>
            <person name="Gladieux P."/>
            <person name="Thoren M.H."/>
            <person name="Johannesson H."/>
        </authorList>
    </citation>
    <scope>NUCLEOTIDE SEQUENCE</scope>
    <source>
        <strain evidence="3">PSN309</strain>
    </source>
</reference>
<comment type="caution">
    <text evidence="3">The sequence shown here is derived from an EMBL/GenBank/DDBJ whole genome shotgun (WGS) entry which is preliminary data.</text>
</comment>
<reference evidence="3" key="1">
    <citation type="journal article" date="2023" name="Mol. Phylogenet. Evol.">
        <title>Genome-scale phylogeny and comparative genomics of the fungal order Sordariales.</title>
        <authorList>
            <person name="Hensen N."/>
            <person name="Bonometti L."/>
            <person name="Westerberg I."/>
            <person name="Brannstrom I.O."/>
            <person name="Guillou S."/>
            <person name="Cros-Aarteil S."/>
            <person name="Calhoun S."/>
            <person name="Haridas S."/>
            <person name="Kuo A."/>
            <person name="Mondo S."/>
            <person name="Pangilinan J."/>
            <person name="Riley R."/>
            <person name="LaButti K."/>
            <person name="Andreopoulos B."/>
            <person name="Lipzen A."/>
            <person name="Chen C."/>
            <person name="Yan M."/>
            <person name="Daum C."/>
            <person name="Ng V."/>
            <person name="Clum A."/>
            <person name="Steindorff A."/>
            <person name="Ohm R.A."/>
            <person name="Martin F."/>
            <person name="Silar P."/>
            <person name="Natvig D.O."/>
            <person name="Lalanne C."/>
            <person name="Gautier V."/>
            <person name="Ament-Velasquez S.L."/>
            <person name="Kruys A."/>
            <person name="Hutchinson M.I."/>
            <person name="Powell A.J."/>
            <person name="Barry K."/>
            <person name="Miller A.N."/>
            <person name="Grigoriev I.V."/>
            <person name="Debuchy R."/>
            <person name="Gladieux P."/>
            <person name="Hiltunen Thoren M."/>
            <person name="Johannesson H."/>
        </authorList>
    </citation>
    <scope>NUCLEOTIDE SEQUENCE</scope>
    <source>
        <strain evidence="3">PSN309</strain>
    </source>
</reference>
<dbReference type="AlphaFoldDB" id="A0AAN7AM57"/>
<dbReference type="InterPro" id="IPR036673">
    <property type="entry name" value="Cyanovirin-N_sf"/>
</dbReference>
<evidence type="ECO:0000256" key="1">
    <source>
        <dbReference type="SAM" id="SignalP"/>
    </source>
</evidence>
<feature type="chain" id="PRO_5042992542" description="Cyanovirin-N domain-containing protein" evidence="1">
    <location>
        <begin position="20"/>
        <end position="158"/>
    </location>
</feature>
<proteinExistence type="predicted"/>
<keyword evidence="4" id="KW-1185">Reference proteome</keyword>
<evidence type="ECO:0000259" key="2">
    <source>
        <dbReference type="Pfam" id="PF08881"/>
    </source>
</evidence>
<feature type="domain" description="Cyanovirin-N" evidence="2">
    <location>
        <begin position="47"/>
        <end position="133"/>
    </location>
</feature>
<evidence type="ECO:0000313" key="4">
    <source>
        <dbReference type="Proteomes" id="UP001302126"/>
    </source>
</evidence>
<accession>A0AAN7AM57</accession>
<dbReference type="Proteomes" id="UP001302126">
    <property type="component" value="Unassembled WGS sequence"/>
</dbReference>
<dbReference type="Pfam" id="PF08881">
    <property type="entry name" value="CVNH"/>
    <property type="match status" value="1"/>
</dbReference>
<dbReference type="SUPFAM" id="SSF51322">
    <property type="entry name" value="Cyanovirin-N"/>
    <property type="match status" value="1"/>
</dbReference>
<organism evidence="3 4">
    <name type="scientific">Podospora australis</name>
    <dbReference type="NCBI Taxonomy" id="1536484"/>
    <lineage>
        <taxon>Eukaryota</taxon>
        <taxon>Fungi</taxon>
        <taxon>Dikarya</taxon>
        <taxon>Ascomycota</taxon>
        <taxon>Pezizomycotina</taxon>
        <taxon>Sordariomycetes</taxon>
        <taxon>Sordariomycetidae</taxon>
        <taxon>Sordariales</taxon>
        <taxon>Podosporaceae</taxon>
        <taxon>Podospora</taxon>
    </lineage>
</organism>
<keyword evidence="1" id="KW-0732">Signal</keyword>
<feature type="non-terminal residue" evidence="3">
    <location>
        <position position="1"/>
    </location>
</feature>